<dbReference type="EMBL" id="QOVC01000004">
    <property type="protein sequence ID" value="KAA0691263.1"/>
    <property type="molecule type" value="Genomic_DNA"/>
</dbReference>
<dbReference type="Proteomes" id="UP000448762">
    <property type="component" value="Unassembled WGS sequence"/>
</dbReference>
<dbReference type="EMBL" id="CP033041">
    <property type="protein sequence ID" value="AYM73749.1"/>
    <property type="molecule type" value="Genomic_DNA"/>
</dbReference>
<name>A0A7V7KTK1_ENTFC</name>
<evidence type="ECO:0000313" key="4">
    <source>
        <dbReference type="Proteomes" id="UP000275747"/>
    </source>
</evidence>
<evidence type="ECO:0000256" key="1">
    <source>
        <dbReference type="SAM" id="Phobius"/>
    </source>
</evidence>
<proteinExistence type="predicted"/>
<evidence type="ECO:0000313" key="3">
    <source>
        <dbReference type="EMBL" id="KAA0691263.1"/>
    </source>
</evidence>
<dbReference type="RefSeq" id="WP_025478452.1">
    <property type="nucleotide sequence ID" value="NZ_CABGQB010000005.1"/>
</dbReference>
<reference evidence="3 5" key="1">
    <citation type="submission" date="2018-07" db="EMBL/GenBank/DDBJ databases">
        <title>High quality draft genome sequencing of Enterococcus faecium exhibiting probiotic potential isolated from mucus of freshwater fish.</title>
        <authorList>
            <person name="El-Jeni R."/>
            <person name="Ghedira K."/>
            <person name="Abdelhak S."/>
            <person name="El-Bour M."/>
            <person name="Bouhaouala-Zahar B."/>
        </authorList>
    </citation>
    <scope>NUCLEOTIDE SEQUENCE [LARGE SCALE GENOMIC DNA]</scope>
    <source>
        <strain evidence="3 5">R.A73</strain>
    </source>
</reference>
<reference evidence="2 4" key="2">
    <citation type="submission" date="2018-10" db="EMBL/GenBank/DDBJ databases">
        <title>Escaping from acidified nitrite in gastric host defense: Transcriptomic basis for resistance to free nitrous acid in Enterococcus faecalis.</title>
        <authorList>
            <person name="Yu Z."/>
            <person name="Shi D."/>
            <person name="Liu W."/>
            <person name="Meng F."/>
        </authorList>
    </citation>
    <scope>NUCLEOTIDE SEQUENCE [LARGE SCALE GENOMIC DNA]</scope>
    <source>
        <strain evidence="2 4">JE1</strain>
    </source>
</reference>
<gene>
    <name evidence="2" type="ORF">D9Z05_11030</name>
    <name evidence="3" type="ORF">DTX73_05905</name>
</gene>
<dbReference type="AlphaFoldDB" id="A0A7V7KTK1"/>
<feature type="transmembrane region" description="Helical" evidence="1">
    <location>
        <begin position="7"/>
        <end position="27"/>
    </location>
</feature>
<accession>A0A7V7KTK1</accession>
<sequence>MNQLKTARPLIIMLLFSVFTIPISLFLNRQTDERITNILFNYSQPLFLLFLGSCRFHRWVKLVLLFLGYILYGYMCLYYMIGFHNHHWGN</sequence>
<keyword evidence="1" id="KW-0472">Membrane</keyword>
<evidence type="ECO:0000313" key="2">
    <source>
        <dbReference type="EMBL" id="AYM73749.1"/>
    </source>
</evidence>
<dbReference type="Proteomes" id="UP000275747">
    <property type="component" value="Chromosome"/>
</dbReference>
<protein>
    <submittedName>
        <fullName evidence="3">Uncharacterized protein</fullName>
    </submittedName>
</protein>
<keyword evidence="1" id="KW-0812">Transmembrane</keyword>
<feature type="transmembrane region" description="Helical" evidence="1">
    <location>
        <begin position="63"/>
        <end position="81"/>
    </location>
</feature>
<keyword evidence="1" id="KW-1133">Transmembrane helix</keyword>
<organism evidence="3 5">
    <name type="scientific">Enterococcus faecium</name>
    <name type="common">Streptococcus faecium</name>
    <dbReference type="NCBI Taxonomy" id="1352"/>
    <lineage>
        <taxon>Bacteria</taxon>
        <taxon>Bacillati</taxon>
        <taxon>Bacillota</taxon>
        <taxon>Bacilli</taxon>
        <taxon>Lactobacillales</taxon>
        <taxon>Enterococcaceae</taxon>
        <taxon>Enterococcus</taxon>
    </lineage>
</organism>
<evidence type="ECO:0000313" key="5">
    <source>
        <dbReference type="Proteomes" id="UP000448762"/>
    </source>
</evidence>